<dbReference type="Gene3D" id="2.60.40.2220">
    <property type="match status" value="1"/>
</dbReference>
<evidence type="ECO:0000259" key="6">
    <source>
        <dbReference type="SMART" id="SM00872"/>
    </source>
</evidence>
<dbReference type="InterPro" id="IPR011682">
    <property type="entry name" value="Glyco_hydro_38_C"/>
</dbReference>
<organism evidence="7 8">
    <name type="scientific">Blautia parvula</name>
    <dbReference type="NCBI Taxonomy" id="2877527"/>
    <lineage>
        <taxon>Bacteria</taxon>
        <taxon>Bacillati</taxon>
        <taxon>Bacillota</taxon>
        <taxon>Clostridia</taxon>
        <taxon>Lachnospirales</taxon>
        <taxon>Lachnospiraceae</taxon>
        <taxon>Blautia</taxon>
    </lineage>
</organism>
<dbReference type="Pfam" id="PF07748">
    <property type="entry name" value="Glyco_hydro_38C"/>
    <property type="match status" value="1"/>
</dbReference>
<dbReference type="InterPro" id="IPR041147">
    <property type="entry name" value="GH38_C"/>
</dbReference>
<sequence>MPFDFHDFDRIKNLAEELRELRYRNLRNIPSFRFWEDSDRESRVCAREVGPGFSFRGWDKYYWLTAEAEIPEAFCGEEVLGLFDFGAPSGTGNNGNFESLLYINDVPYQAVDGNHREVFFGPGVCGKKLQLKFRLWTGLSGGGIPKDNVMEICRAQIGVLDRSADDLYYLTTAALETYEALSAENEYREWILNVLVKAFCLVDFTEPGSREFYESVSDAAGYLDECLDGRGKPDVHVTMAGHTHIDVAWLWRLCHTREKAARSFSTVNRLMEKYPEYHFLQSQPQLYEFIKEDHPDIYENIKKRVAEGIWEPSGAMWVECDCNIASGESIIRQILVGKNFFRKEFGYESEFLWLPDVFGYSWALPQILKKSGVDTFMTTKISWNDTNRLPYDTFTWKGIDGTGVTAHFVTTSDPGEDYYTYNGNSGPRAVKSVWDNYKNKDSNRELLISYGYGDGGGGPNRDMIRQIEMVEKMPGIPHVRKQSVTEYFRSLNETLKENPMEGYLPVWDGELYLEFHRGTYTSQAYNKRMNRRMEYALRDTEIRSVLSRVFGSEPYDSQRILRAWKIVLCQQFHDILPGSSIREVYLDSHTEYEKAAALLREVNETSRAGLIRECREERVFSVFNSGNWQRTSVVRIPRREAESVCAGEYGKGGFYQKREDGSEEKISLPCVWKEDGAYVLVRDMEPFSYTEIVWGPAKKSVSGPHEEPAWGSGEERSLQTEKAADQRITENTACSRQQESNGGIHEVSTLFYKICWNEQGQLTKIYDREAEREMLPHGACANVLQIFEDKPRCFDAWELEPTIDRKMEEITQCTDIRVWRHALGIEVSFTWQYHKSTICQTMCLYNSRKRIDFKTSVDWQERQKLLKAAFPVDIRAVDARFDIQDGNIRRPITRNTSWEAAKFEVAAHKWADIWETGYGAALLNDCKYGYDLKENTIRLTLLKSATDPDYSADLGSHTFTYSLLPHCEEWYDAGIEQEAFDLNAPLRAEAGAAALHGSLLSFDRENLVADALKQAENGEEIVLRFHEFQGRRGEVKVCPGFEVKEWCECNLMEEPESTWRSSGIRVFLKPYEIKTLLLRVENGQRMKGGGIAL</sequence>
<dbReference type="InterPro" id="IPR028995">
    <property type="entry name" value="Glyco_hydro_57/38_cen_sf"/>
</dbReference>
<dbReference type="SUPFAM" id="SSF88713">
    <property type="entry name" value="Glycoside hydrolase/deacetylase"/>
    <property type="match status" value="1"/>
</dbReference>
<dbReference type="Gene3D" id="2.70.98.30">
    <property type="entry name" value="Golgi alpha-mannosidase II, domain 4"/>
    <property type="match status" value="1"/>
</dbReference>
<protein>
    <submittedName>
        <fullName evidence="7">Alpha-mannosidase</fullName>
    </submittedName>
</protein>
<feature type="compositionally biased region" description="Basic and acidic residues" evidence="5">
    <location>
        <begin position="704"/>
        <end position="718"/>
    </location>
</feature>
<dbReference type="SUPFAM" id="SSF88688">
    <property type="entry name" value="Families 57/38 glycoside transferase middle domain"/>
    <property type="match status" value="1"/>
</dbReference>
<feature type="region of interest" description="Disordered" evidence="5">
    <location>
        <begin position="698"/>
        <end position="718"/>
    </location>
</feature>
<dbReference type="SMART" id="SM00872">
    <property type="entry name" value="Alpha-mann_mid"/>
    <property type="match status" value="1"/>
</dbReference>
<dbReference type="Gene3D" id="1.20.1270.50">
    <property type="entry name" value="Glycoside hydrolase family 38, central domain"/>
    <property type="match status" value="1"/>
</dbReference>
<comment type="similarity">
    <text evidence="1">Belongs to the glycosyl hydrolase 38 family.</text>
</comment>
<comment type="caution">
    <text evidence="7">The sequence shown here is derived from an EMBL/GenBank/DDBJ whole genome shotgun (WGS) entry which is preliminary data.</text>
</comment>
<accession>A0ABQ0BNR0</accession>
<name>A0ABQ0BNR0_9FIRM</name>
<dbReference type="Gene3D" id="3.20.110.10">
    <property type="entry name" value="Glycoside hydrolase 38, N terminal domain"/>
    <property type="match status" value="1"/>
</dbReference>
<reference evidence="7 8" key="1">
    <citation type="submission" date="2024-04" db="EMBL/GenBank/DDBJ databases">
        <title>Defined microbial consortia suppress multidrug-resistant proinflammatory Enterobacteriaceae via ecological control.</title>
        <authorList>
            <person name="Furuichi M."/>
            <person name="Kawaguchi T."/>
            <person name="Pust M."/>
            <person name="Yasuma K."/>
            <person name="Plichta D."/>
            <person name="Hasegawa N."/>
            <person name="Ohya T."/>
            <person name="Bhattarai S."/>
            <person name="Sasajima S."/>
            <person name="Aoto Y."/>
            <person name="Tuganbaev T."/>
            <person name="Yaginuma M."/>
            <person name="Ueda M."/>
            <person name="Okahashi N."/>
            <person name="Amafuji K."/>
            <person name="Kiridooshi Y."/>
            <person name="Sugita K."/>
            <person name="Strazar M."/>
            <person name="Skelly A."/>
            <person name="Suda W."/>
            <person name="Hattori M."/>
            <person name="Nakamoto N."/>
            <person name="Caballero S."/>
            <person name="Norman J."/>
            <person name="Olle B."/>
            <person name="Tanoue T."/>
            <person name="Arita M."/>
            <person name="Bucci V."/>
            <person name="Atarashi K."/>
            <person name="Xavier R."/>
            <person name="Honda K."/>
        </authorList>
    </citation>
    <scope>NUCLEOTIDE SEQUENCE [LARGE SCALE GENOMIC DNA]</scope>
    <source>
        <strain evidence="8">k34-0107-D12</strain>
    </source>
</reference>
<keyword evidence="2" id="KW-0479">Metal-binding</keyword>
<dbReference type="Pfam" id="PF17677">
    <property type="entry name" value="Glyco_hydro38C2"/>
    <property type="match status" value="1"/>
</dbReference>
<dbReference type="EMBL" id="BAABZQ010000001">
    <property type="protein sequence ID" value="GAA6498161.1"/>
    <property type="molecule type" value="Genomic_DNA"/>
</dbReference>
<dbReference type="RefSeq" id="WP_227211618.1">
    <property type="nucleotide sequence ID" value="NZ_BAABZQ010000001.1"/>
</dbReference>
<evidence type="ECO:0000313" key="7">
    <source>
        <dbReference type="EMBL" id="GAA6498161.1"/>
    </source>
</evidence>
<dbReference type="CDD" id="cd10789">
    <property type="entry name" value="GH38N_AMII_ER_cytosolic"/>
    <property type="match status" value="1"/>
</dbReference>
<evidence type="ECO:0000256" key="2">
    <source>
        <dbReference type="ARBA" id="ARBA00022723"/>
    </source>
</evidence>
<evidence type="ECO:0000256" key="3">
    <source>
        <dbReference type="ARBA" id="ARBA00022801"/>
    </source>
</evidence>
<dbReference type="InterPro" id="IPR037094">
    <property type="entry name" value="Glyco_hydro_38_cen_sf"/>
</dbReference>
<keyword evidence="4" id="KW-0326">Glycosidase</keyword>
<dbReference type="InterPro" id="IPR011330">
    <property type="entry name" value="Glyco_hydro/deAcase_b/a-brl"/>
</dbReference>
<dbReference type="InterPro" id="IPR011013">
    <property type="entry name" value="Gal_mutarotase_sf_dom"/>
</dbReference>
<dbReference type="InterPro" id="IPR000602">
    <property type="entry name" value="Glyco_hydro_38_N"/>
</dbReference>
<dbReference type="PANTHER" id="PTHR46017:SF1">
    <property type="entry name" value="ALPHA-MANNOSIDASE 2C1"/>
    <property type="match status" value="1"/>
</dbReference>
<keyword evidence="3" id="KW-0378">Hydrolase</keyword>
<evidence type="ECO:0000256" key="5">
    <source>
        <dbReference type="SAM" id="MobiDB-lite"/>
    </source>
</evidence>
<dbReference type="PANTHER" id="PTHR46017">
    <property type="entry name" value="ALPHA-MANNOSIDASE 2C1"/>
    <property type="match status" value="1"/>
</dbReference>
<feature type="domain" description="Glycoside hydrolase family 38 central" evidence="6">
    <location>
        <begin position="514"/>
        <end position="592"/>
    </location>
</feature>
<dbReference type="Pfam" id="PF01074">
    <property type="entry name" value="Glyco_hydro_38N"/>
    <property type="match status" value="1"/>
</dbReference>
<evidence type="ECO:0000256" key="4">
    <source>
        <dbReference type="ARBA" id="ARBA00023295"/>
    </source>
</evidence>
<dbReference type="Proteomes" id="UP001600941">
    <property type="component" value="Unassembled WGS sequence"/>
</dbReference>
<proteinExistence type="inferred from homology"/>
<dbReference type="Pfam" id="PF09261">
    <property type="entry name" value="Alpha-mann_mid"/>
    <property type="match status" value="1"/>
</dbReference>
<keyword evidence="8" id="KW-1185">Reference proteome</keyword>
<evidence type="ECO:0000256" key="1">
    <source>
        <dbReference type="ARBA" id="ARBA00009792"/>
    </source>
</evidence>
<dbReference type="InterPro" id="IPR027291">
    <property type="entry name" value="Glyco_hydro_38_N_sf"/>
</dbReference>
<dbReference type="SUPFAM" id="SSF74650">
    <property type="entry name" value="Galactose mutarotase-like"/>
    <property type="match status" value="1"/>
</dbReference>
<gene>
    <name evidence="7" type="ORF">K340107D12_09770</name>
</gene>
<evidence type="ECO:0000313" key="8">
    <source>
        <dbReference type="Proteomes" id="UP001600941"/>
    </source>
</evidence>
<dbReference type="InterPro" id="IPR015341">
    <property type="entry name" value="Glyco_hydro_38_cen"/>
</dbReference>